<dbReference type="Proteomes" id="UP001345963">
    <property type="component" value="Unassembled WGS sequence"/>
</dbReference>
<evidence type="ECO:0000313" key="2">
    <source>
        <dbReference type="Proteomes" id="UP001345963"/>
    </source>
</evidence>
<evidence type="ECO:0000313" key="1">
    <source>
        <dbReference type="EMBL" id="MED6245874.1"/>
    </source>
</evidence>
<organism evidence="1 2">
    <name type="scientific">Ataeniobius toweri</name>
    <dbReference type="NCBI Taxonomy" id="208326"/>
    <lineage>
        <taxon>Eukaryota</taxon>
        <taxon>Metazoa</taxon>
        <taxon>Chordata</taxon>
        <taxon>Craniata</taxon>
        <taxon>Vertebrata</taxon>
        <taxon>Euteleostomi</taxon>
        <taxon>Actinopterygii</taxon>
        <taxon>Neopterygii</taxon>
        <taxon>Teleostei</taxon>
        <taxon>Neoteleostei</taxon>
        <taxon>Acanthomorphata</taxon>
        <taxon>Ovalentaria</taxon>
        <taxon>Atherinomorphae</taxon>
        <taxon>Cyprinodontiformes</taxon>
        <taxon>Goodeidae</taxon>
        <taxon>Ataeniobius</taxon>
    </lineage>
</organism>
<sequence>MGKTYSTGHLGRDSNPGQLHLGQNPIYMGRMLYCFTTPPSVSTSCHENTLYILSSVPWPGLAVLWPPESSCALSCLTALSSSLFVRGPVFQWTWIGMKVFSFLVPF</sequence>
<reference evidence="1 2" key="1">
    <citation type="submission" date="2021-07" db="EMBL/GenBank/DDBJ databases">
        <authorList>
            <person name="Palmer J.M."/>
        </authorList>
    </citation>
    <scope>NUCLEOTIDE SEQUENCE [LARGE SCALE GENOMIC DNA]</scope>
    <source>
        <strain evidence="1 2">AT_MEX2019</strain>
        <tissue evidence="1">Muscle</tissue>
    </source>
</reference>
<accession>A0ABU7B8J3</accession>
<gene>
    <name evidence="1" type="ORF">ATANTOWER_009446</name>
</gene>
<proteinExistence type="predicted"/>
<protein>
    <submittedName>
        <fullName evidence="1">Uncharacterized protein</fullName>
    </submittedName>
</protein>
<name>A0ABU7B8J3_9TELE</name>
<dbReference type="EMBL" id="JAHUTI010041498">
    <property type="protein sequence ID" value="MED6245874.1"/>
    <property type="molecule type" value="Genomic_DNA"/>
</dbReference>
<comment type="caution">
    <text evidence="1">The sequence shown here is derived from an EMBL/GenBank/DDBJ whole genome shotgun (WGS) entry which is preliminary data.</text>
</comment>
<keyword evidence="2" id="KW-1185">Reference proteome</keyword>